<name>D8SIV5_SELML</name>
<dbReference type="Gramene" id="EFJ15563">
    <property type="protein sequence ID" value="EFJ15563"/>
    <property type="gene ID" value="SELMODRAFT_422572"/>
</dbReference>
<protein>
    <submittedName>
        <fullName evidence="2">Uncharacterized protein</fullName>
    </submittedName>
</protein>
<dbReference type="InParanoid" id="D8SIV5"/>
<evidence type="ECO:0000313" key="3">
    <source>
        <dbReference type="Proteomes" id="UP000001514"/>
    </source>
</evidence>
<dbReference type="InterPro" id="IPR045388">
    <property type="entry name" value="HHL1-like"/>
</dbReference>
<organism evidence="3">
    <name type="scientific">Selaginella moellendorffii</name>
    <name type="common">Spikemoss</name>
    <dbReference type="NCBI Taxonomy" id="88036"/>
    <lineage>
        <taxon>Eukaryota</taxon>
        <taxon>Viridiplantae</taxon>
        <taxon>Streptophyta</taxon>
        <taxon>Embryophyta</taxon>
        <taxon>Tracheophyta</taxon>
        <taxon>Lycopodiopsida</taxon>
        <taxon>Selaginellales</taxon>
        <taxon>Selaginellaceae</taxon>
        <taxon>Selaginella</taxon>
    </lineage>
</organism>
<accession>D8SIV5</accession>
<dbReference type="PANTHER" id="PTHR48191">
    <property type="entry name" value="PROTEIN HHL1 CHLOROPLASTIC"/>
    <property type="match status" value="1"/>
</dbReference>
<gene>
    <name evidence="2" type="ORF">SELMODRAFT_422572</name>
</gene>
<evidence type="ECO:0000256" key="1">
    <source>
        <dbReference type="SAM" id="MobiDB-lite"/>
    </source>
</evidence>
<dbReference type="OrthoDB" id="566705at2759"/>
<dbReference type="FunCoup" id="D8SIV5">
    <property type="interactions" value="2267"/>
</dbReference>
<reference evidence="2 3" key="1">
    <citation type="journal article" date="2011" name="Science">
        <title>The Selaginella genome identifies genetic changes associated with the evolution of vascular plants.</title>
        <authorList>
            <person name="Banks J.A."/>
            <person name="Nishiyama T."/>
            <person name="Hasebe M."/>
            <person name="Bowman J.L."/>
            <person name="Gribskov M."/>
            <person name="dePamphilis C."/>
            <person name="Albert V.A."/>
            <person name="Aono N."/>
            <person name="Aoyama T."/>
            <person name="Ambrose B.A."/>
            <person name="Ashton N.W."/>
            <person name="Axtell M.J."/>
            <person name="Barker E."/>
            <person name="Barker M.S."/>
            <person name="Bennetzen J.L."/>
            <person name="Bonawitz N.D."/>
            <person name="Chapple C."/>
            <person name="Cheng C."/>
            <person name="Correa L.G."/>
            <person name="Dacre M."/>
            <person name="DeBarry J."/>
            <person name="Dreyer I."/>
            <person name="Elias M."/>
            <person name="Engstrom E.M."/>
            <person name="Estelle M."/>
            <person name="Feng L."/>
            <person name="Finet C."/>
            <person name="Floyd S.K."/>
            <person name="Frommer W.B."/>
            <person name="Fujita T."/>
            <person name="Gramzow L."/>
            <person name="Gutensohn M."/>
            <person name="Harholt J."/>
            <person name="Hattori M."/>
            <person name="Heyl A."/>
            <person name="Hirai T."/>
            <person name="Hiwatashi Y."/>
            <person name="Ishikawa M."/>
            <person name="Iwata M."/>
            <person name="Karol K.G."/>
            <person name="Koehler B."/>
            <person name="Kolukisaoglu U."/>
            <person name="Kubo M."/>
            <person name="Kurata T."/>
            <person name="Lalonde S."/>
            <person name="Li K."/>
            <person name="Li Y."/>
            <person name="Litt A."/>
            <person name="Lyons E."/>
            <person name="Manning G."/>
            <person name="Maruyama T."/>
            <person name="Michael T.P."/>
            <person name="Mikami K."/>
            <person name="Miyazaki S."/>
            <person name="Morinaga S."/>
            <person name="Murata T."/>
            <person name="Mueller-Roeber B."/>
            <person name="Nelson D.R."/>
            <person name="Obara M."/>
            <person name="Oguri Y."/>
            <person name="Olmstead R.G."/>
            <person name="Onodera N."/>
            <person name="Petersen B.L."/>
            <person name="Pils B."/>
            <person name="Prigge M."/>
            <person name="Rensing S.A."/>
            <person name="Riano-Pachon D.M."/>
            <person name="Roberts A.W."/>
            <person name="Sato Y."/>
            <person name="Scheller H.V."/>
            <person name="Schulz B."/>
            <person name="Schulz C."/>
            <person name="Shakirov E.V."/>
            <person name="Shibagaki N."/>
            <person name="Shinohara N."/>
            <person name="Shippen D.E."/>
            <person name="Soerensen I."/>
            <person name="Sotooka R."/>
            <person name="Sugimoto N."/>
            <person name="Sugita M."/>
            <person name="Sumikawa N."/>
            <person name="Tanurdzic M."/>
            <person name="Theissen G."/>
            <person name="Ulvskov P."/>
            <person name="Wakazuki S."/>
            <person name="Weng J.K."/>
            <person name="Willats W.W."/>
            <person name="Wipf D."/>
            <person name="Wolf P.G."/>
            <person name="Yang L."/>
            <person name="Zimmer A.D."/>
            <person name="Zhu Q."/>
            <person name="Mitros T."/>
            <person name="Hellsten U."/>
            <person name="Loque D."/>
            <person name="Otillar R."/>
            <person name="Salamov A."/>
            <person name="Schmutz J."/>
            <person name="Shapiro H."/>
            <person name="Lindquist E."/>
            <person name="Lucas S."/>
            <person name="Rokhsar D."/>
            <person name="Grigoriev I.V."/>
        </authorList>
    </citation>
    <scope>NUCLEOTIDE SEQUENCE [LARGE SCALE GENOMIC DNA]</scope>
</reference>
<dbReference type="STRING" id="88036.D8SIV5"/>
<feature type="compositionally biased region" description="Low complexity" evidence="1">
    <location>
        <begin position="28"/>
        <end position="39"/>
    </location>
</feature>
<dbReference type="PANTHER" id="PTHR48191:SF2">
    <property type="entry name" value="PROTEIN HHL1, CHLOROPLASTIC"/>
    <property type="match status" value="1"/>
</dbReference>
<keyword evidence="3" id="KW-1185">Reference proteome</keyword>
<evidence type="ECO:0000313" key="2">
    <source>
        <dbReference type="EMBL" id="EFJ15563.1"/>
    </source>
</evidence>
<dbReference type="EMBL" id="GL377622">
    <property type="protein sequence ID" value="EFJ15563.1"/>
    <property type="molecule type" value="Genomic_DNA"/>
</dbReference>
<dbReference type="OMA" id="VFMRMAN"/>
<dbReference type="eggNOG" id="KOG2089">
    <property type="taxonomic scope" value="Eukaryota"/>
</dbReference>
<feature type="region of interest" description="Disordered" evidence="1">
    <location>
        <begin position="22"/>
        <end position="45"/>
    </location>
</feature>
<proteinExistence type="predicted"/>
<dbReference type="KEGG" id="smo:SELMODRAFT_422572"/>
<dbReference type="Pfam" id="PF20133">
    <property type="entry name" value="HHL1-like"/>
    <property type="match status" value="1"/>
</dbReference>
<dbReference type="AlphaFoldDB" id="D8SIV5"/>
<sequence length="184" mass="20614">MDRAAIASSERSLQVLTIEASKRKGPMRRMQQQQQMQQRSLPKVPAAEDDNPRFVIFIRSKNVPLWYPLNIVSGGNAAKFMVGVTKNEWGKKIYGNSLTNNIGAAVYKDEEKIIASVVKTYPTLKTAKEFQFGYKLVDEEKANEALRPVDVTLIPPKEELKPITEKVTDFVGKGMDNLKSSLGL</sequence>
<dbReference type="Proteomes" id="UP000001514">
    <property type="component" value="Unassembled WGS sequence"/>
</dbReference>
<dbReference type="HOGENOM" id="CLU_091851_2_0_1"/>